<dbReference type="Proteomes" id="UP000265520">
    <property type="component" value="Unassembled WGS sequence"/>
</dbReference>
<reference evidence="2 3" key="1">
    <citation type="journal article" date="2018" name="Front. Plant Sci.">
        <title>Red Clover (Trifolium pratense) and Zigzag Clover (T. medium) - A Picture of Genomic Similarities and Differences.</title>
        <authorList>
            <person name="Dluhosova J."/>
            <person name="Istvanek J."/>
            <person name="Nedelnik J."/>
            <person name="Repkova J."/>
        </authorList>
    </citation>
    <scope>NUCLEOTIDE SEQUENCE [LARGE SCALE GENOMIC DNA]</scope>
    <source>
        <strain evidence="3">cv. 10/8</strain>
        <tissue evidence="2">Leaf</tissue>
    </source>
</reference>
<sequence>MVQYEGLHIICTNCGCYSHLGRNCPLATSVPGAHEHQNHSSAPPHTNPQGSQQKSNSSQPQSILAPQNGNIVNIDADPKETNKDRESNNEEIKELHGD</sequence>
<dbReference type="EMBL" id="LXQA010047506">
    <property type="protein sequence ID" value="MCI01902.1"/>
    <property type="molecule type" value="Genomic_DNA"/>
</dbReference>
<name>A0A392NR67_9FABA</name>
<organism evidence="2 3">
    <name type="scientific">Trifolium medium</name>
    <dbReference type="NCBI Taxonomy" id="97028"/>
    <lineage>
        <taxon>Eukaryota</taxon>
        <taxon>Viridiplantae</taxon>
        <taxon>Streptophyta</taxon>
        <taxon>Embryophyta</taxon>
        <taxon>Tracheophyta</taxon>
        <taxon>Spermatophyta</taxon>
        <taxon>Magnoliopsida</taxon>
        <taxon>eudicotyledons</taxon>
        <taxon>Gunneridae</taxon>
        <taxon>Pentapetalae</taxon>
        <taxon>rosids</taxon>
        <taxon>fabids</taxon>
        <taxon>Fabales</taxon>
        <taxon>Fabaceae</taxon>
        <taxon>Papilionoideae</taxon>
        <taxon>50 kb inversion clade</taxon>
        <taxon>NPAAA clade</taxon>
        <taxon>Hologalegina</taxon>
        <taxon>IRL clade</taxon>
        <taxon>Trifolieae</taxon>
        <taxon>Trifolium</taxon>
    </lineage>
</organism>
<feature type="region of interest" description="Disordered" evidence="1">
    <location>
        <begin position="26"/>
        <end position="98"/>
    </location>
</feature>
<evidence type="ECO:0000256" key="1">
    <source>
        <dbReference type="SAM" id="MobiDB-lite"/>
    </source>
</evidence>
<evidence type="ECO:0000313" key="3">
    <source>
        <dbReference type="Proteomes" id="UP000265520"/>
    </source>
</evidence>
<feature type="compositionally biased region" description="Low complexity" evidence="1">
    <location>
        <begin position="47"/>
        <end position="62"/>
    </location>
</feature>
<evidence type="ECO:0000313" key="2">
    <source>
        <dbReference type="EMBL" id="MCI01902.1"/>
    </source>
</evidence>
<dbReference type="AlphaFoldDB" id="A0A392NR67"/>
<comment type="caution">
    <text evidence="2">The sequence shown here is derived from an EMBL/GenBank/DDBJ whole genome shotgun (WGS) entry which is preliminary data.</text>
</comment>
<keyword evidence="3" id="KW-1185">Reference proteome</keyword>
<protein>
    <recommendedName>
        <fullName evidence="4">CCHC-type domain-containing protein</fullName>
    </recommendedName>
</protein>
<feature type="compositionally biased region" description="Basic and acidic residues" evidence="1">
    <location>
        <begin position="76"/>
        <end position="98"/>
    </location>
</feature>
<accession>A0A392NR67</accession>
<proteinExistence type="predicted"/>
<evidence type="ECO:0008006" key="4">
    <source>
        <dbReference type="Google" id="ProtNLM"/>
    </source>
</evidence>
<gene>
    <name evidence="2" type="ORF">A2U01_0022931</name>
</gene>